<reference evidence="1 2" key="1">
    <citation type="submission" date="2019-07" db="EMBL/GenBank/DDBJ databases">
        <title>Genomic Encyclopedia of Type Strains, Phase I: the one thousand microbial genomes (KMG-I) project.</title>
        <authorList>
            <person name="Kyrpides N."/>
        </authorList>
    </citation>
    <scope>NUCLEOTIDE SEQUENCE [LARGE SCALE GENOMIC DNA]</scope>
    <source>
        <strain evidence="1 2">DSM 6562</strain>
    </source>
</reference>
<dbReference type="RefSeq" id="WP_166512860.1">
    <property type="nucleotide sequence ID" value="NZ_VNHM01000032.1"/>
</dbReference>
<proteinExistence type="predicted"/>
<dbReference type="GO" id="GO:0008233">
    <property type="term" value="F:peptidase activity"/>
    <property type="evidence" value="ECO:0007669"/>
    <property type="project" value="UniProtKB-KW"/>
</dbReference>
<keyword evidence="1" id="KW-0645">Protease</keyword>
<name>A0A5S4ZML8_9FIRM</name>
<sequence length="127" mass="13705">MRLDFRDGLIFTSLSITYKGKIKKIENIILDTGAAQSIVSPDAVEELGITVEPDDRIVTCYGIGGKQYAVAKLVNGISFGPFKLGDRTIDLGPVDLDGEINGLLGMDMLMEVGAVIDLKNLLLYEGL</sequence>
<accession>A0A5S4ZML8</accession>
<dbReference type="Pfam" id="PF13650">
    <property type="entry name" value="Asp_protease_2"/>
    <property type="match status" value="1"/>
</dbReference>
<keyword evidence="2" id="KW-1185">Reference proteome</keyword>
<evidence type="ECO:0000313" key="1">
    <source>
        <dbReference type="EMBL" id="TYO92010.1"/>
    </source>
</evidence>
<comment type="caution">
    <text evidence="1">The sequence shown here is derived from an EMBL/GenBank/DDBJ whole genome shotgun (WGS) entry which is preliminary data.</text>
</comment>
<dbReference type="SUPFAM" id="SSF50630">
    <property type="entry name" value="Acid proteases"/>
    <property type="match status" value="1"/>
</dbReference>
<dbReference type="Gene3D" id="2.40.70.10">
    <property type="entry name" value="Acid Proteases"/>
    <property type="match status" value="1"/>
</dbReference>
<dbReference type="Proteomes" id="UP000323166">
    <property type="component" value="Unassembled WGS sequence"/>
</dbReference>
<evidence type="ECO:0000313" key="2">
    <source>
        <dbReference type="Proteomes" id="UP000323166"/>
    </source>
</evidence>
<organism evidence="1 2">
    <name type="scientific">Desulfallas thermosapovorans DSM 6562</name>
    <dbReference type="NCBI Taxonomy" id="1121431"/>
    <lineage>
        <taxon>Bacteria</taxon>
        <taxon>Bacillati</taxon>
        <taxon>Bacillota</taxon>
        <taxon>Clostridia</taxon>
        <taxon>Eubacteriales</taxon>
        <taxon>Desulfallaceae</taxon>
        <taxon>Desulfallas</taxon>
    </lineage>
</organism>
<dbReference type="AlphaFoldDB" id="A0A5S4ZML8"/>
<dbReference type="GO" id="GO:0006508">
    <property type="term" value="P:proteolysis"/>
    <property type="evidence" value="ECO:0007669"/>
    <property type="project" value="UniProtKB-KW"/>
</dbReference>
<gene>
    <name evidence="1" type="ORF">LX24_02951</name>
</gene>
<dbReference type="InterPro" id="IPR021109">
    <property type="entry name" value="Peptidase_aspartic_dom_sf"/>
</dbReference>
<dbReference type="EMBL" id="VNHM01000032">
    <property type="protein sequence ID" value="TYO92010.1"/>
    <property type="molecule type" value="Genomic_DNA"/>
</dbReference>
<protein>
    <submittedName>
        <fullName evidence="1">Aspartyl protease</fullName>
    </submittedName>
</protein>
<keyword evidence="1" id="KW-0378">Hydrolase</keyword>